<evidence type="ECO:0000313" key="9">
    <source>
        <dbReference type="EMBL" id="GAE31103.1"/>
    </source>
</evidence>
<dbReference type="Gene3D" id="3.40.605.10">
    <property type="entry name" value="Aldehyde Dehydrogenase, Chain A, domain 1"/>
    <property type="match status" value="1"/>
</dbReference>
<gene>
    <name evidence="9" type="ORF">JCM9152_2545</name>
</gene>
<dbReference type="CDD" id="cd07136">
    <property type="entry name" value="ALDH_YwdH-P39616"/>
    <property type="match status" value="1"/>
</dbReference>
<dbReference type="GO" id="GO:0006081">
    <property type="term" value="P:aldehyde metabolic process"/>
    <property type="evidence" value="ECO:0007669"/>
    <property type="project" value="InterPro"/>
</dbReference>
<evidence type="ECO:0000256" key="3">
    <source>
        <dbReference type="ARBA" id="ARBA00023027"/>
    </source>
</evidence>
<dbReference type="Pfam" id="PF00171">
    <property type="entry name" value="Aldedh"/>
    <property type="match status" value="1"/>
</dbReference>
<protein>
    <recommendedName>
        <fullName evidence="4">Aldehyde dehydrogenase</fullName>
    </recommendedName>
</protein>
<dbReference type="GO" id="GO:0005737">
    <property type="term" value="C:cytoplasm"/>
    <property type="evidence" value="ECO:0007669"/>
    <property type="project" value="TreeGrafter"/>
</dbReference>
<evidence type="ECO:0000256" key="1">
    <source>
        <dbReference type="ARBA" id="ARBA00009986"/>
    </source>
</evidence>
<dbReference type="InterPro" id="IPR016162">
    <property type="entry name" value="Ald_DH_N"/>
</dbReference>
<evidence type="ECO:0000256" key="4">
    <source>
        <dbReference type="PIRNR" id="PIRNR036492"/>
    </source>
</evidence>
<dbReference type="STRING" id="1236971.JCM9152_2545"/>
<evidence type="ECO:0000256" key="5">
    <source>
        <dbReference type="PIRSR" id="PIRSR036492-1"/>
    </source>
</evidence>
<evidence type="ECO:0000256" key="7">
    <source>
        <dbReference type="RuleBase" id="RU003345"/>
    </source>
</evidence>
<comment type="similarity">
    <text evidence="1 4 7">Belongs to the aldehyde dehydrogenase family.</text>
</comment>
<evidence type="ECO:0000313" key="10">
    <source>
        <dbReference type="Proteomes" id="UP000018895"/>
    </source>
</evidence>
<dbReference type="SUPFAM" id="SSF53720">
    <property type="entry name" value="ALDH-like"/>
    <property type="match status" value="1"/>
</dbReference>
<feature type="active site" evidence="5">
    <location>
        <position position="241"/>
    </location>
</feature>
<feature type="active site" evidence="5 6">
    <location>
        <position position="207"/>
    </location>
</feature>
<dbReference type="PANTHER" id="PTHR43570">
    <property type="entry name" value="ALDEHYDE DEHYDROGENASE"/>
    <property type="match status" value="1"/>
</dbReference>
<name>W4QHH1_9BACI</name>
<dbReference type="PIRSF" id="PIRSF036492">
    <property type="entry name" value="ALDH"/>
    <property type="match status" value="1"/>
</dbReference>
<dbReference type="InterPro" id="IPR012394">
    <property type="entry name" value="Aldehyde_DH_NAD(P)"/>
</dbReference>
<reference evidence="9" key="1">
    <citation type="journal article" date="2014" name="Genome Announc.">
        <title>Draft Genome Sequences of Three Alkaliphilic Bacillus Strains, Bacillus wakoensis JCM 9140T, Bacillus akibai JCM 9157T, and Bacillus hemicellulosilyticus JCM 9152T.</title>
        <authorList>
            <person name="Yuki M."/>
            <person name="Oshima K."/>
            <person name="Suda W."/>
            <person name="Oshida Y."/>
            <person name="Kitamura K."/>
            <person name="Iida T."/>
            <person name="Hattori M."/>
            <person name="Ohkuma M."/>
        </authorList>
    </citation>
    <scope>NUCLEOTIDE SEQUENCE [LARGE SCALE GENOMIC DNA]</scope>
    <source>
        <strain evidence="9">JCM 9152</strain>
    </source>
</reference>
<dbReference type="InterPro" id="IPR015590">
    <property type="entry name" value="Aldehyde_DH_dom"/>
</dbReference>
<keyword evidence="10" id="KW-1185">Reference proteome</keyword>
<dbReference type="InterPro" id="IPR016160">
    <property type="entry name" value="Ald_DH_CS_CYS"/>
</dbReference>
<dbReference type="OrthoDB" id="9762913at2"/>
<dbReference type="InterPro" id="IPR029510">
    <property type="entry name" value="Ald_DH_CS_GLU"/>
</dbReference>
<accession>W4QHH1</accession>
<dbReference type="PROSITE" id="PS00687">
    <property type="entry name" value="ALDEHYDE_DEHYDR_GLU"/>
    <property type="match status" value="1"/>
</dbReference>
<dbReference type="FunFam" id="3.40.605.10:FF:000004">
    <property type="entry name" value="Aldehyde dehydrogenase"/>
    <property type="match status" value="1"/>
</dbReference>
<dbReference type="PANTHER" id="PTHR43570:SF16">
    <property type="entry name" value="ALDEHYDE DEHYDROGENASE TYPE III, ISOFORM Q"/>
    <property type="match status" value="1"/>
</dbReference>
<dbReference type="PROSITE" id="PS00070">
    <property type="entry name" value="ALDEHYDE_DEHYDR_CYS"/>
    <property type="match status" value="1"/>
</dbReference>
<dbReference type="Proteomes" id="UP000018895">
    <property type="component" value="Unassembled WGS sequence"/>
</dbReference>
<dbReference type="Gene3D" id="3.40.309.10">
    <property type="entry name" value="Aldehyde Dehydrogenase, Chain A, domain 2"/>
    <property type="match status" value="1"/>
</dbReference>
<dbReference type="FunFam" id="3.40.309.10:FF:000003">
    <property type="entry name" value="Aldehyde dehydrogenase"/>
    <property type="match status" value="1"/>
</dbReference>
<evidence type="ECO:0000259" key="8">
    <source>
        <dbReference type="Pfam" id="PF00171"/>
    </source>
</evidence>
<evidence type="ECO:0000256" key="6">
    <source>
        <dbReference type="PROSITE-ProRule" id="PRU10007"/>
    </source>
</evidence>
<evidence type="ECO:0000256" key="2">
    <source>
        <dbReference type="ARBA" id="ARBA00023002"/>
    </source>
</evidence>
<organism evidence="9 10">
    <name type="scientific">Halalkalibacter hemicellulosilyticusJCM 9152</name>
    <dbReference type="NCBI Taxonomy" id="1236971"/>
    <lineage>
        <taxon>Bacteria</taxon>
        <taxon>Bacillati</taxon>
        <taxon>Bacillota</taxon>
        <taxon>Bacilli</taxon>
        <taxon>Bacillales</taxon>
        <taxon>Bacillaceae</taxon>
        <taxon>Halalkalibacter</taxon>
    </lineage>
</organism>
<dbReference type="EMBL" id="BAUU01000016">
    <property type="protein sequence ID" value="GAE31103.1"/>
    <property type="molecule type" value="Genomic_DNA"/>
</dbReference>
<dbReference type="InterPro" id="IPR016161">
    <property type="entry name" value="Ald_DH/histidinol_DH"/>
</dbReference>
<proteinExistence type="inferred from homology"/>
<keyword evidence="2 4" id="KW-0560">Oxidoreductase</keyword>
<feature type="domain" description="Aldehyde dehydrogenase" evidence="8">
    <location>
        <begin position="18"/>
        <end position="423"/>
    </location>
</feature>
<dbReference type="GO" id="GO:0004029">
    <property type="term" value="F:aldehyde dehydrogenase (NAD+) activity"/>
    <property type="evidence" value="ECO:0007669"/>
    <property type="project" value="TreeGrafter"/>
</dbReference>
<dbReference type="InterPro" id="IPR016163">
    <property type="entry name" value="Ald_DH_C"/>
</dbReference>
<dbReference type="AlphaFoldDB" id="W4QHH1"/>
<sequence length="452" mass="50980">METVINRQKAYYMNGSTRSLTFRLNQLKQLKEVVKEYEEPLLEALLLDLNKPKEEAFLTEFAPVYQEITHVLTHLSKWIQPKKVKTPITHKGSKSIVYYEPHGLCLIIAPWNYPFHLAIAPLIGAIAGGNCAIIKPSELTPHTSKVIAEMIRTYFDDEYVKVIEGDVEVSQALLEQRFDHIFFTGSTKVGKIVMKAAAEHVTPVTLELGGKSPAIVDRSAKLDLAAKRIAWGKFLNAGQTCVAPDYVLVHEEVLDSFLPLLKKHTQKLFSKRVRQKRYPKIVSERHLKRLVSFLEDGEIVVGGEVDAENDLLSPTILTNVAWDASIMQEEIFGPILPIFSYTSTEDCMEKVNRNPNPLALYVFSETKEFQELMTQHISFGGGCINDTIMHLATPHLPFGGKGESGIGAYHGYESFLTFTTKKSLLKQATNFDIPFRYKQGSVLLSLLRKWVK</sequence>
<comment type="caution">
    <text evidence="9">The sequence shown here is derived from an EMBL/GenBank/DDBJ whole genome shotgun (WGS) entry which is preliminary data.</text>
</comment>
<keyword evidence="3" id="KW-0520">NAD</keyword>